<accession>A0AA88A8E1</accession>
<sequence>MAFDQSIVEFTHYSLVPTVGPLVENVDINDSNASAAMNENNTKPSIVDGREQGTMKMSHLDYGHHAIQFAPPYIIISFSDDLTQPMELFLLNQLLTIDSSWVYTSRVDPSRLQPTMDNTSLSDKPTRIDFSKCHLLRIDFSQSCLTAIVTMINSQAMTLQSIANPFNMIYSTLEDRLNEKPITGPPSTFCRK</sequence>
<reference evidence="1" key="1">
    <citation type="submission" date="2023-07" db="EMBL/GenBank/DDBJ databases">
        <title>draft genome sequence of fig (Ficus carica).</title>
        <authorList>
            <person name="Takahashi T."/>
            <person name="Nishimura K."/>
        </authorList>
    </citation>
    <scope>NUCLEOTIDE SEQUENCE</scope>
</reference>
<keyword evidence="2" id="KW-1185">Reference proteome</keyword>
<gene>
    <name evidence="1" type="ORF">TIFTF001_016945</name>
</gene>
<protein>
    <submittedName>
        <fullName evidence="1">Uncharacterized protein</fullName>
    </submittedName>
</protein>
<evidence type="ECO:0000313" key="1">
    <source>
        <dbReference type="EMBL" id="GMN47764.1"/>
    </source>
</evidence>
<proteinExistence type="predicted"/>
<name>A0AA88A8E1_FICCA</name>
<dbReference type="Proteomes" id="UP001187192">
    <property type="component" value="Unassembled WGS sequence"/>
</dbReference>
<dbReference type="AlphaFoldDB" id="A0AA88A8E1"/>
<evidence type="ECO:0000313" key="2">
    <source>
        <dbReference type="Proteomes" id="UP001187192"/>
    </source>
</evidence>
<dbReference type="EMBL" id="BTGU01000026">
    <property type="protein sequence ID" value="GMN47764.1"/>
    <property type="molecule type" value="Genomic_DNA"/>
</dbReference>
<organism evidence="1 2">
    <name type="scientific">Ficus carica</name>
    <name type="common">Common fig</name>
    <dbReference type="NCBI Taxonomy" id="3494"/>
    <lineage>
        <taxon>Eukaryota</taxon>
        <taxon>Viridiplantae</taxon>
        <taxon>Streptophyta</taxon>
        <taxon>Embryophyta</taxon>
        <taxon>Tracheophyta</taxon>
        <taxon>Spermatophyta</taxon>
        <taxon>Magnoliopsida</taxon>
        <taxon>eudicotyledons</taxon>
        <taxon>Gunneridae</taxon>
        <taxon>Pentapetalae</taxon>
        <taxon>rosids</taxon>
        <taxon>fabids</taxon>
        <taxon>Rosales</taxon>
        <taxon>Moraceae</taxon>
        <taxon>Ficeae</taxon>
        <taxon>Ficus</taxon>
    </lineage>
</organism>
<comment type="caution">
    <text evidence="1">The sequence shown here is derived from an EMBL/GenBank/DDBJ whole genome shotgun (WGS) entry which is preliminary data.</text>
</comment>